<dbReference type="InterPro" id="IPR039547">
    <property type="entry name" value="Ribosomal_eL19"/>
</dbReference>
<dbReference type="Pfam" id="PF25476">
    <property type="entry name" value="Ribosomal_L19e_C"/>
    <property type="match status" value="1"/>
</dbReference>
<proteinExistence type="inferred from homology"/>
<evidence type="ECO:0000313" key="7">
    <source>
        <dbReference type="EMBL" id="AOZ56131.1"/>
    </source>
</evidence>
<dbReference type="NCBIfam" id="NF006343">
    <property type="entry name" value="PRK08570.1"/>
    <property type="match status" value="1"/>
</dbReference>
<evidence type="ECO:0000256" key="3">
    <source>
        <dbReference type="ARBA" id="ARBA00023274"/>
    </source>
</evidence>
<gene>
    <name evidence="4" type="primary">rpl19e</name>
</gene>
<keyword evidence="4" id="KW-0699">rRNA-binding</keyword>
<comment type="function">
    <text evidence="4">Binds to the 23S rRNA.</text>
</comment>
<keyword evidence="3 4" id="KW-0687">Ribonucleoprotein</keyword>
<keyword evidence="2 4" id="KW-0689">Ribosomal protein</keyword>
<evidence type="ECO:0000256" key="5">
    <source>
        <dbReference type="SAM" id="MobiDB-lite"/>
    </source>
</evidence>
<dbReference type="FunFam" id="1.10.1650.10:FF:000001">
    <property type="entry name" value="Ribosomal protein L19"/>
    <property type="match status" value="1"/>
</dbReference>
<dbReference type="GO" id="GO:0022625">
    <property type="term" value="C:cytosolic large ribosomal subunit"/>
    <property type="evidence" value="ECO:0007669"/>
    <property type="project" value="InterPro"/>
</dbReference>
<dbReference type="InterPro" id="IPR035970">
    <property type="entry name" value="60S_ribosomal_eL19_sf"/>
</dbReference>
<dbReference type="GO" id="GO:0006412">
    <property type="term" value="P:translation"/>
    <property type="evidence" value="ECO:0007669"/>
    <property type="project" value="UniProtKB-UniRule"/>
</dbReference>
<feature type="region of interest" description="Disordered" evidence="5">
    <location>
        <begin position="58"/>
        <end position="81"/>
    </location>
</feature>
<feature type="domain" description="Large ribosomal subunit protein eL19" evidence="6">
    <location>
        <begin position="3"/>
        <end position="139"/>
    </location>
</feature>
<dbReference type="AlphaFoldDB" id="A0A1L2JTA8"/>
<dbReference type="Pfam" id="PF01280">
    <property type="entry name" value="Ribosomal_L19e"/>
    <property type="match status" value="1"/>
</dbReference>
<protein>
    <recommendedName>
        <fullName evidence="4">Large ribosomal subunit protein eL19</fullName>
    </recommendedName>
</protein>
<evidence type="ECO:0000256" key="2">
    <source>
        <dbReference type="ARBA" id="ARBA00022980"/>
    </source>
</evidence>
<dbReference type="GO" id="GO:0070180">
    <property type="term" value="F:large ribosomal subunit rRNA binding"/>
    <property type="evidence" value="ECO:0007669"/>
    <property type="project" value="UniProtKB-UniRule"/>
</dbReference>
<feature type="compositionally biased region" description="Basic residues" evidence="5">
    <location>
        <begin position="58"/>
        <end position="72"/>
    </location>
</feature>
<name>A0A1L2JTA8_9CREN</name>
<dbReference type="InterPro" id="IPR015972">
    <property type="entry name" value="Ribosomal_eL19_dom1"/>
</dbReference>
<reference evidence="7" key="1">
    <citation type="journal article" date="2017" name="Nature">
        <title>Metagenomic exploration of ASGARD archaea illuminates the origin of cellular complexity in eukaryotes.</title>
        <authorList>
            <person name="Zaremba-Niedzwiedzka K."/>
            <person name="Caceres E.F."/>
            <person name="Saw J.H.W."/>
            <person name="Backstrom D."/>
            <person name="Juzokaite L."/>
            <person name="Vancaester E."/>
            <person name="Seitz K.W."/>
            <person name="Anantharaman K."/>
            <person name="Starnawski P."/>
            <person name="Kjeldsen K.U."/>
            <person name="Stott M.B."/>
            <person name="Nunoura T."/>
            <person name="Banfield J.F."/>
            <person name="Schramm A."/>
            <person name="Baker B.J."/>
            <person name="Spang A."/>
            <person name="Ettema T.J.G."/>
        </authorList>
    </citation>
    <scope>NUCLEOTIDE SEQUENCE</scope>
    <source>
        <strain evidence="7">TIV_1</strain>
    </source>
</reference>
<dbReference type="HAMAP" id="MF_01475">
    <property type="entry name" value="Ribosomal_eL19"/>
    <property type="match status" value="1"/>
</dbReference>
<dbReference type="SUPFAM" id="SSF48140">
    <property type="entry name" value="Ribosomal protein L19 (L19e)"/>
    <property type="match status" value="1"/>
</dbReference>
<dbReference type="InterPro" id="IPR057259">
    <property type="entry name" value="Ribosomal_L19e"/>
</dbReference>
<dbReference type="CDD" id="cd00481">
    <property type="entry name" value="Ribosomal_L19e"/>
    <property type="match status" value="1"/>
</dbReference>
<dbReference type="PANTHER" id="PTHR10722">
    <property type="entry name" value="60S RIBOSOMAL PROTEIN L19"/>
    <property type="match status" value="1"/>
</dbReference>
<keyword evidence="4" id="KW-0694">RNA-binding</keyword>
<dbReference type="Gene3D" id="1.10.1200.240">
    <property type="match status" value="1"/>
</dbReference>
<dbReference type="Gene3D" id="1.10.1650.10">
    <property type="match status" value="1"/>
</dbReference>
<dbReference type="InterPro" id="IPR000196">
    <property type="entry name" value="Ribosomal_eL19_dom"/>
</dbReference>
<accession>A0A1L2JTA8</accession>
<organism evidence="7">
    <name type="scientific">uncultured korarchaeote</name>
    <dbReference type="NCBI Taxonomy" id="161241"/>
    <lineage>
        <taxon>Archaea</taxon>
        <taxon>Thermoproteota</taxon>
        <taxon>environmental samples</taxon>
    </lineage>
</organism>
<evidence type="ECO:0000256" key="4">
    <source>
        <dbReference type="HAMAP-Rule" id="MF_01475"/>
    </source>
</evidence>
<comment type="similarity">
    <text evidence="1 4">Belongs to the eukaryotic ribosomal protein eL19 family.</text>
</comment>
<evidence type="ECO:0000256" key="1">
    <source>
        <dbReference type="ARBA" id="ARBA00011082"/>
    </source>
</evidence>
<evidence type="ECO:0000259" key="6">
    <source>
        <dbReference type="SMART" id="SM01416"/>
    </source>
</evidence>
<dbReference type="SMART" id="SM01416">
    <property type="entry name" value="Ribosomal_L19e"/>
    <property type="match status" value="1"/>
</dbReference>
<sequence>MTNLSYQRRLAAKVLKCGKDRVYFDPENLERIEMAVTREDIKRLVHDGIIKRKPVKGVSRARVRAKSKKRRGPGSFKGTFNARYPKKRRWINRIRPLRKLLRHLRDSKRIDRHTYRFLYNRLHLFRSRSHLLKHLKHEKLLKGEELV</sequence>
<dbReference type="EMBL" id="KX765045">
    <property type="protein sequence ID" value="AOZ56131.1"/>
    <property type="molecule type" value="Genomic_DNA"/>
</dbReference>
<dbReference type="GO" id="GO:0003735">
    <property type="term" value="F:structural constituent of ribosome"/>
    <property type="evidence" value="ECO:0007669"/>
    <property type="project" value="InterPro"/>
</dbReference>
<dbReference type="InterPro" id="IPR057260">
    <property type="entry name" value="Ribosomal_L19e_C"/>
</dbReference>
<comment type="subunit">
    <text evidence="4">Part of the 50S ribosomal subunit.</text>
</comment>